<dbReference type="InterPro" id="IPR032104">
    <property type="entry name" value="Spaetzle"/>
</dbReference>
<dbReference type="FunFam" id="2.10.90.10:FF:000056">
    <property type="entry name" value="Protein spaetzle"/>
    <property type="match status" value="1"/>
</dbReference>
<dbReference type="EMBL" id="JAIFRP010004521">
    <property type="protein sequence ID" value="KAK2575106.1"/>
    <property type="molecule type" value="Genomic_DNA"/>
</dbReference>
<feature type="compositionally biased region" description="Polar residues" evidence="4">
    <location>
        <begin position="84"/>
        <end position="105"/>
    </location>
</feature>
<dbReference type="AlphaFoldDB" id="A0AAD9R9S8"/>
<dbReference type="GO" id="GO:0005615">
    <property type="term" value="C:extracellular space"/>
    <property type="evidence" value="ECO:0007669"/>
    <property type="project" value="UniProtKB-ARBA"/>
</dbReference>
<accession>A0AAD9R9S8</accession>
<gene>
    <name evidence="7" type="ORF">KPH14_008832</name>
</gene>
<dbReference type="SUPFAM" id="SSF57501">
    <property type="entry name" value="Cystine-knot cytokines"/>
    <property type="match status" value="1"/>
</dbReference>
<dbReference type="InterPro" id="IPR052444">
    <property type="entry name" value="Spz/Toll_ligand-like"/>
</dbReference>
<dbReference type="InterPro" id="IPR029034">
    <property type="entry name" value="Cystine-knot_cytokine"/>
</dbReference>
<proteinExistence type="predicted"/>
<dbReference type="PANTHER" id="PTHR23199">
    <property type="entry name" value="NEUROTROPHIN 1-RELATED"/>
    <property type="match status" value="1"/>
</dbReference>
<feature type="domain" description="Spaetzle" evidence="6">
    <location>
        <begin position="203"/>
        <end position="296"/>
    </location>
</feature>
<keyword evidence="5" id="KW-1133">Transmembrane helix</keyword>
<comment type="caution">
    <text evidence="7">The sequence shown here is derived from an EMBL/GenBank/DDBJ whole genome shotgun (WGS) entry which is preliminary data.</text>
</comment>
<dbReference type="Gene3D" id="2.10.90.10">
    <property type="entry name" value="Cystine-knot cytokines"/>
    <property type="match status" value="1"/>
</dbReference>
<evidence type="ECO:0000313" key="7">
    <source>
        <dbReference type="EMBL" id="KAK2575106.1"/>
    </source>
</evidence>
<reference evidence="7" key="2">
    <citation type="journal article" date="2023" name="Commun. Biol.">
        <title>Intrasexual cuticular hydrocarbon dimorphism in a wasp sheds light on hydrocarbon biosynthesis genes in Hymenoptera.</title>
        <authorList>
            <person name="Moris V.C."/>
            <person name="Podsiadlowski L."/>
            <person name="Martin S."/>
            <person name="Oeyen J.P."/>
            <person name="Donath A."/>
            <person name="Petersen M."/>
            <person name="Wilbrandt J."/>
            <person name="Misof B."/>
            <person name="Liedtke D."/>
            <person name="Thamm M."/>
            <person name="Scheiner R."/>
            <person name="Schmitt T."/>
            <person name="Niehuis O."/>
        </authorList>
    </citation>
    <scope>NUCLEOTIDE SEQUENCE</scope>
    <source>
        <strain evidence="7">GBR_01_08_01A</strain>
    </source>
</reference>
<dbReference type="Pfam" id="PF16077">
    <property type="entry name" value="Spaetzle"/>
    <property type="match status" value="1"/>
</dbReference>
<dbReference type="GO" id="GO:0045087">
    <property type="term" value="P:innate immune response"/>
    <property type="evidence" value="ECO:0007669"/>
    <property type="project" value="TreeGrafter"/>
</dbReference>
<keyword evidence="2" id="KW-1015">Disulfide bond</keyword>
<sequence>MTNRDINLFKLIFASGYIVLLFVKNVYTYPHQEFEFPRSFENSKSNDDESIQLTIQTTSATILSRENQLPISNTNHMNEHSIDLRSQSSQDDTSILINGSHQNGAPTGKRRLHEPQHNVAFETTQVDAKFVFPTEDIPTSQPHTVPLGPVPVCHGLTFCERTSYYPEEIVNNIIQQNDSIKYLATVDVLPNVVERIDAHDDTPLCVSNEQVIYPKSAESKSKEWLFVVNQDNFKQGVRIETCINENHDCSISDSLPEGYKTTCKQKFIYRQLAAVSESGAINPEMFRFPSSCCCHLKFTGNALTRMGISGNPRSQISKSLNTSIFTR</sequence>
<dbReference type="PANTHER" id="PTHR23199:SF12">
    <property type="entry name" value="NEUROTROPHIN 1-RELATED"/>
    <property type="match status" value="1"/>
</dbReference>
<keyword evidence="5" id="KW-0472">Membrane</keyword>
<protein>
    <recommendedName>
        <fullName evidence="6">Spaetzle domain-containing protein</fullName>
    </recommendedName>
</protein>
<feature type="transmembrane region" description="Helical" evidence="5">
    <location>
        <begin position="7"/>
        <end position="27"/>
    </location>
</feature>
<dbReference type="GO" id="GO:0021556">
    <property type="term" value="P:central nervous system formation"/>
    <property type="evidence" value="ECO:0007669"/>
    <property type="project" value="TreeGrafter"/>
</dbReference>
<evidence type="ECO:0000256" key="5">
    <source>
        <dbReference type="SAM" id="Phobius"/>
    </source>
</evidence>
<evidence type="ECO:0000259" key="6">
    <source>
        <dbReference type="Pfam" id="PF16077"/>
    </source>
</evidence>
<keyword evidence="8" id="KW-1185">Reference proteome</keyword>
<keyword evidence="3" id="KW-0325">Glycoprotein</keyword>
<dbReference type="GO" id="GO:0005121">
    <property type="term" value="F:Toll binding"/>
    <property type="evidence" value="ECO:0007669"/>
    <property type="project" value="TreeGrafter"/>
</dbReference>
<dbReference type="Proteomes" id="UP001258017">
    <property type="component" value="Unassembled WGS sequence"/>
</dbReference>
<name>A0AAD9R9S8_9HYME</name>
<reference evidence="7" key="1">
    <citation type="submission" date="2021-08" db="EMBL/GenBank/DDBJ databases">
        <authorList>
            <person name="Misof B."/>
            <person name="Oliver O."/>
            <person name="Podsiadlowski L."/>
            <person name="Donath A."/>
            <person name="Peters R."/>
            <person name="Mayer C."/>
            <person name="Rust J."/>
            <person name="Gunkel S."/>
            <person name="Lesny P."/>
            <person name="Martin S."/>
            <person name="Oeyen J.P."/>
            <person name="Petersen M."/>
            <person name="Panagiotis P."/>
            <person name="Wilbrandt J."/>
            <person name="Tanja T."/>
        </authorList>
    </citation>
    <scope>NUCLEOTIDE SEQUENCE</scope>
    <source>
        <strain evidence="7">GBR_01_08_01A</strain>
        <tissue evidence="7">Thorax + abdomen</tissue>
    </source>
</reference>
<keyword evidence="1" id="KW-0732">Signal</keyword>
<evidence type="ECO:0000256" key="2">
    <source>
        <dbReference type="ARBA" id="ARBA00023157"/>
    </source>
</evidence>
<organism evidence="7 8">
    <name type="scientific">Odynerus spinipes</name>
    <dbReference type="NCBI Taxonomy" id="1348599"/>
    <lineage>
        <taxon>Eukaryota</taxon>
        <taxon>Metazoa</taxon>
        <taxon>Ecdysozoa</taxon>
        <taxon>Arthropoda</taxon>
        <taxon>Hexapoda</taxon>
        <taxon>Insecta</taxon>
        <taxon>Pterygota</taxon>
        <taxon>Neoptera</taxon>
        <taxon>Endopterygota</taxon>
        <taxon>Hymenoptera</taxon>
        <taxon>Apocrita</taxon>
        <taxon>Aculeata</taxon>
        <taxon>Vespoidea</taxon>
        <taxon>Vespidae</taxon>
        <taxon>Eumeninae</taxon>
        <taxon>Odynerus</taxon>
    </lineage>
</organism>
<evidence type="ECO:0000256" key="1">
    <source>
        <dbReference type="ARBA" id="ARBA00022729"/>
    </source>
</evidence>
<feature type="region of interest" description="Disordered" evidence="4">
    <location>
        <begin position="83"/>
        <end position="111"/>
    </location>
</feature>
<evidence type="ECO:0000256" key="3">
    <source>
        <dbReference type="ARBA" id="ARBA00023180"/>
    </source>
</evidence>
<evidence type="ECO:0000313" key="8">
    <source>
        <dbReference type="Proteomes" id="UP001258017"/>
    </source>
</evidence>
<dbReference type="GO" id="GO:0008083">
    <property type="term" value="F:growth factor activity"/>
    <property type="evidence" value="ECO:0007669"/>
    <property type="project" value="TreeGrafter"/>
</dbReference>
<evidence type="ECO:0000256" key="4">
    <source>
        <dbReference type="SAM" id="MobiDB-lite"/>
    </source>
</evidence>
<keyword evidence="5" id="KW-0812">Transmembrane</keyword>